<comment type="caution">
    <text evidence="1">The sequence shown here is derived from an EMBL/GenBank/DDBJ whole genome shotgun (WGS) entry which is preliminary data.</text>
</comment>
<gene>
    <name evidence="1" type="ORF">QAD02_008769</name>
</gene>
<protein>
    <submittedName>
        <fullName evidence="1">Uncharacterized protein</fullName>
    </submittedName>
</protein>
<organism evidence="1 2">
    <name type="scientific">Eretmocerus hayati</name>
    <dbReference type="NCBI Taxonomy" id="131215"/>
    <lineage>
        <taxon>Eukaryota</taxon>
        <taxon>Metazoa</taxon>
        <taxon>Ecdysozoa</taxon>
        <taxon>Arthropoda</taxon>
        <taxon>Hexapoda</taxon>
        <taxon>Insecta</taxon>
        <taxon>Pterygota</taxon>
        <taxon>Neoptera</taxon>
        <taxon>Endopterygota</taxon>
        <taxon>Hymenoptera</taxon>
        <taxon>Apocrita</taxon>
        <taxon>Proctotrupomorpha</taxon>
        <taxon>Chalcidoidea</taxon>
        <taxon>Aphelinidae</taxon>
        <taxon>Aphelininae</taxon>
        <taxon>Eretmocerus</taxon>
    </lineage>
</organism>
<dbReference type="EMBL" id="CM056744">
    <property type="protein sequence ID" value="KAJ8667107.1"/>
    <property type="molecule type" value="Genomic_DNA"/>
</dbReference>
<reference evidence="1" key="1">
    <citation type="submission" date="2023-04" db="EMBL/GenBank/DDBJ databases">
        <title>A chromosome-level genome assembly of the parasitoid wasp Eretmocerus hayati.</title>
        <authorList>
            <person name="Zhong Y."/>
            <person name="Liu S."/>
            <person name="Liu Y."/>
        </authorList>
    </citation>
    <scope>NUCLEOTIDE SEQUENCE</scope>
    <source>
        <strain evidence="1">ZJU_SS_LIU_2023</strain>
    </source>
</reference>
<sequence length="228" mass="26027">MRLSRSVPLLLTVCFIALLAVEDAEACSCAYTHPQTHFCSAHFVLIVRVKERISLEHETAYKVKINRRFKLSNESLSEYLYDGLLYTASMDSLCGVNLQTNETYVVSGRVYAGKPRLSLCDLTMRWADASKRQRKGFKGLYAKGCACDVRYTSFERKGEALHRGGGRVCPWEGNPGPLECQDKHGVCMPSHGRCLWMPSKPYDLCITEHHRERLHSQQQHHRQHDVLL</sequence>
<name>A0ACC2N9V6_9HYME</name>
<dbReference type="Proteomes" id="UP001239111">
    <property type="component" value="Chromosome 4"/>
</dbReference>
<evidence type="ECO:0000313" key="2">
    <source>
        <dbReference type="Proteomes" id="UP001239111"/>
    </source>
</evidence>
<accession>A0ACC2N9V6</accession>
<proteinExistence type="predicted"/>
<keyword evidence="2" id="KW-1185">Reference proteome</keyword>
<evidence type="ECO:0000313" key="1">
    <source>
        <dbReference type="EMBL" id="KAJ8667107.1"/>
    </source>
</evidence>